<evidence type="ECO:0000256" key="3">
    <source>
        <dbReference type="ARBA" id="ARBA00022692"/>
    </source>
</evidence>
<feature type="transmembrane region" description="Helical" evidence="6">
    <location>
        <begin position="218"/>
        <end position="237"/>
    </location>
</feature>
<proteinExistence type="inferred from homology"/>
<dbReference type="PANTHER" id="PTHR43701:SF2">
    <property type="entry name" value="MEMBRANE TRANSPORTER PROTEIN YJNA-RELATED"/>
    <property type="match status" value="1"/>
</dbReference>
<comment type="caution">
    <text evidence="7">The sequence shown here is derived from an EMBL/GenBank/DDBJ whole genome shotgun (WGS) entry which is preliminary data.</text>
</comment>
<dbReference type="EMBL" id="JACJQT010000025">
    <property type="protein sequence ID" value="MBD2278832.1"/>
    <property type="molecule type" value="Genomic_DNA"/>
</dbReference>
<evidence type="ECO:0000256" key="6">
    <source>
        <dbReference type="RuleBase" id="RU363041"/>
    </source>
</evidence>
<protein>
    <recommendedName>
        <fullName evidence="6">Probable membrane transporter protein</fullName>
    </recommendedName>
</protein>
<dbReference type="PANTHER" id="PTHR43701">
    <property type="entry name" value="MEMBRANE TRANSPORTER PROTEIN MJ0441-RELATED"/>
    <property type="match status" value="1"/>
</dbReference>
<feature type="transmembrane region" description="Helical" evidence="6">
    <location>
        <begin position="194"/>
        <end position="212"/>
    </location>
</feature>
<feature type="transmembrane region" description="Helical" evidence="6">
    <location>
        <begin position="168"/>
        <end position="187"/>
    </location>
</feature>
<evidence type="ECO:0000256" key="5">
    <source>
        <dbReference type="ARBA" id="ARBA00023136"/>
    </source>
</evidence>
<reference evidence="7 8" key="1">
    <citation type="journal article" date="2020" name="ISME J.">
        <title>Comparative genomics reveals insights into cyanobacterial evolution and habitat adaptation.</title>
        <authorList>
            <person name="Chen M.Y."/>
            <person name="Teng W.K."/>
            <person name="Zhao L."/>
            <person name="Hu C.X."/>
            <person name="Zhou Y.K."/>
            <person name="Han B.P."/>
            <person name="Song L.R."/>
            <person name="Shu W.S."/>
        </authorList>
    </citation>
    <scope>NUCLEOTIDE SEQUENCE [LARGE SCALE GENOMIC DNA]</scope>
    <source>
        <strain evidence="7 8">FACHB-1040</strain>
    </source>
</reference>
<dbReference type="InterPro" id="IPR002781">
    <property type="entry name" value="TM_pro_TauE-like"/>
</dbReference>
<keyword evidence="8" id="KW-1185">Reference proteome</keyword>
<evidence type="ECO:0000313" key="8">
    <source>
        <dbReference type="Proteomes" id="UP000606721"/>
    </source>
</evidence>
<feature type="transmembrane region" description="Helical" evidence="6">
    <location>
        <begin position="126"/>
        <end position="148"/>
    </location>
</feature>
<keyword evidence="4 6" id="KW-1133">Transmembrane helix</keyword>
<keyword evidence="3 6" id="KW-0812">Transmembrane</keyword>
<sequence>MLNSVAGGSGLIFFPTLLMTGVSPISANATTTVVSLPGYIAGIYVYRQRLSDEGRISLLLGSISLVGGMLGAMLLIVIPNTSFDYLVPWLLLLATVLFTLSNSIITPQELDLREIGEKPGNRLLKFLLIQFLIAIYGGFYGGGMSFLILAKLKILGIKDINQMNALKILLMGCIDSFAVITFIFADLVAWPQAFLMMVGTVIGGYGGAYYSGYFNPSLVRTCVSVVGFVMTGYFFLFK</sequence>
<keyword evidence="5 6" id="KW-0472">Membrane</keyword>
<accession>A0ABR8BVU9</accession>
<dbReference type="InterPro" id="IPR051598">
    <property type="entry name" value="TSUP/Inactive_protease-like"/>
</dbReference>
<evidence type="ECO:0000256" key="4">
    <source>
        <dbReference type="ARBA" id="ARBA00022989"/>
    </source>
</evidence>
<name>A0ABR8BVU9_APHFL</name>
<comment type="similarity">
    <text evidence="2 6">Belongs to the 4-toluene sulfonate uptake permease (TSUP) (TC 2.A.102) family.</text>
</comment>
<evidence type="ECO:0000256" key="2">
    <source>
        <dbReference type="ARBA" id="ARBA00009142"/>
    </source>
</evidence>
<feature type="transmembrane region" description="Helical" evidence="6">
    <location>
        <begin position="85"/>
        <end position="105"/>
    </location>
</feature>
<comment type="subcellular location">
    <subcellularLocation>
        <location evidence="6">Cell membrane</location>
        <topology evidence="6">Multi-pass membrane protein</topology>
    </subcellularLocation>
    <subcellularLocation>
        <location evidence="1">Membrane</location>
        <topology evidence="1">Multi-pass membrane protein</topology>
    </subcellularLocation>
</comment>
<gene>
    <name evidence="7" type="ORF">H6F99_11155</name>
</gene>
<feature type="transmembrane region" description="Helical" evidence="6">
    <location>
        <begin position="58"/>
        <end position="79"/>
    </location>
</feature>
<dbReference type="Proteomes" id="UP000606721">
    <property type="component" value="Unassembled WGS sequence"/>
</dbReference>
<organism evidence="7 8">
    <name type="scientific">Aphanizomenon flos-aquae FACHB-1040</name>
    <dbReference type="NCBI Taxonomy" id="2692887"/>
    <lineage>
        <taxon>Bacteria</taxon>
        <taxon>Bacillati</taxon>
        <taxon>Cyanobacteriota</taxon>
        <taxon>Cyanophyceae</taxon>
        <taxon>Nostocales</taxon>
        <taxon>Aphanizomenonaceae</taxon>
        <taxon>Aphanizomenon</taxon>
    </lineage>
</organism>
<keyword evidence="6" id="KW-1003">Cell membrane</keyword>
<evidence type="ECO:0000256" key="1">
    <source>
        <dbReference type="ARBA" id="ARBA00004141"/>
    </source>
</evidence>
<dbReference type="Pfam" id="PF01925">
    <property type="entry name" value="TauE"/>
    <property type="match status" value="1"/>
</dbReference>
<evidence type="ECO:0000313" key="7">
    <source>
        <dbReference type="EMBL" id="MBD2278832.1"/>
    </source>
</evidence>